<evidence type="ECO:0000313" key="2">
    <source>
        <dbReference type="EMBL" id="MFC1402322.1"/>
    </source>
</evidence>
<accession>A0ABV6ULJ2</accession>
<proteinExistence type="predicted"/>
<keyword evidence="3" id="KW-1185">Reference proteome</keyword>
<protein>
    <submittedName>
        <fullName evidence="2">Uncharacterized protein</fullName>
    </submittedName>
</protein>
<name>A0ABV6ULJ2_9ACTN</name>
<feature type="region of interest" description="Disordered" evidence="1">
    <location>
        <begin position="1"/>
        <end position="23"/>
    </location>
</feature>
<evidence type="ECO:0000313" key="3">
    <source>
        <dbReference type="Proteomes" id="UP001592528"/>
    </source>
</evidence>
<dbReference type="RefSeq" id="WP_037596459.1">
    <property type="nucleotide sequence ID" value="NZ_JBHEZZ010000006.1"/>
</dbReference>
<gene>
    <name evidence="2" type="ORF">ACEZDJ_13605</name>
</gene>
<dbReference type="EMBL" id="JBHEZZ010000006">
    <property type="protein sequence ID" value="MFC1402322.1"/>
    <property type="molecule type" value="Genomic_DNA"/>
</dbReference>
<comment type="caution">
    <text evidence="2">The sequence shown here is derived from an EMBL/GenBank/DDBJ whole genome shotgun (WGS) entry which is preliminary data.</text>
</comment>
<dbReference type="Proteomes" id="UP001592528">
    <property type="component" value="Unassembled WGS sequence"/>
</dbReference>
<evidence type="ECO:0000256" key="1">
    <source>
        <dbReference type="SAM" id="MobiDB-lite"/>
    </source>
</evidence>
<reference evidence="2 3" key="1">
    <citation type="submission" date="2024-09" db="EMBL/GenBank/DDBJ databases">
        <authorList>
            <person name="Lee S.D."/>
        </authorList>
    </citation>
    <scope>NUCLEOTIDE SEQUENCE [LARGE SCALE GENOMIC DNA]</scope>
    <source>
        <strain evidence="2 3">N1-5</strain>
    </source>
</reference>
<sequence>MSEASVVPEGQSASSPTAAPAAPQSLLAQMEQLLAALNADLVRLDADLQSPPPHDAHSYEP</sequence>
<feature type="compositionally biased region" description="Low complexity" evidence="1">
    <location>
        <begin position="11"/>
        <end position="23"/>
    </location>
</feature>
<organism evidence="2 3">
    <name type="scientific">Streptacidiphilus cavernicola</name>
    <dbReference type="NCBI Taxonomy" id="3342716"/>
    <lineage>
        <taxon>Bacteria</taxon>
        <taxon>Bacillati</taxon>
        <taxon>Actinomycetota</taxon>
        <taxon>Actinomycetes</taxon>
        <taxon>Kitasatosporales</taxon>
        <taxon>Streptomycetaceae</taxon>
        <taxon>Streptacidiphilus</taxon>
    </lineage>
</organism>